<dbReference type="InParanoid" id="A0A136IMR2"/>
<feature type="compositionally biased region" description="Low complexity" evidence="1">
    <location>
        <begin position="116"/>
        <end position="127"/>
    </location>
</feature>
<keyword evidence="3" id="KW-1185">Reference proteome</keyword>
<gene>
    <name evidence="2" type="ORF">Micbo1qcDRAFT_236972</name>
</gene>
<protein>
    <submittedName>
        <fullName evidence="2">Uncharacterized protein</fullName>
    </submittedName>
</protein>
<feature type="region of interest" description="Disordered" evidence="1">
    <location>
        <begin position="85"/>
        <end position="144"/>
    </location>
</feature>
<sequence length="469" mass="51665">MPADTDTTFQPLSSRGDYESDSRQDQTFSFMQLPIEIRLQIYRLVHRTQPTLELAQTMSWYPMPPAKPYITRELRVRQTEYGVGLGRYPDKSSYSPVASDGVMGTSPTSTHETDSTDISSPTSSTFSEANRDDAAPSSHSDRCDLEDLLPSANCPSLLNHPEKQVTIHCNQRRGRPPARLLPSNRPSAKLPTALLLTSRAVYAECRTLPFEENEFACLTWFSSGLLSATMLAGRLDSWQNTAVRWARVELLSKELEAVYLSPGQRHQQRPSSSAAFGPTSHAYVTDWSRLCVCWADGLRGLRLKVMAAQRVWFGAAWDTATGFGDAGETWHPQQQQPSTLLHGTSSSSGHDGGHIDEACKLTTPHGIIGVLDKHGNPTPWITQGLALLKGLRQLEVELCSTMPVVTASAADAGIPAGEQENDDNDDGAGLEQKRLTLRWCAELEDVLNREKAPGENRIRVVSVIRENGP</sequence>
<evidence type="ECO:0000256" key="1">
    <source>
        <dbReference type="SAM" id="MobiDB-lite"/>
    </source>
</evidence>
<dbReference type="AlphaFoldDB" id="A0A136IMR2"/>
<accession>A0A136IMR2</accession>
<organism evidence="2 3">
    <name type="scientific">Microdochium bolleyi</name>
    <dbReference type="NCBI Taxonomy" id="196109"/>
    <lineage>
        <taxon>Eukaryota</taxon>
        <taxon>Fungi</taxon>
        <taxon>Dikarya</taxon>
        <taxon>Ascomycota</taxon>
        <taxon>Pezizomycotina</taxon>
        <taxon>Sordariomycetes</taxon>
        <taxon>Xylariomycetidae</taxon>
        <taxon>Xylariales</taxon>
        <taxon>Microdochiaceae</taxon>
        <taxon>Microdochium</taxon>
    </lineage>
</organism>
<evidence type="ECO:0000313" key="2">
    <source>
        <dbReference type="EMBL" id="KXJ86242.1"/>
    </source>
</evidence>
<name>A0A136IMR2_9PEZI</name>
<proteinExistence type="predicted"/>
<dbReference type="PANTHER" id="PTHR42085">
    <property type="entry name" value="F-BOX DOMAIN-CONTAINING PROTEIN"/>
    <property type="match status" value="1"/>
</dbReference>
<evidence type="ECO:0000313" key="3">
    <source>
        <dbReference type="Proteomes" id="UP000070501"/>
    </source>
</evidence>
<dbReference type="OrthoDB" id="5413827at2759"/>
<reference evidence="3" key="1">
    <citation type="submission" date="2016-02" db="EMBL/GenBank/DDBJ databases">
        <title>Draft genome sequence of Microdochium bolleyi, a fungal endophyte of beachgrass.</title>
        <authorList>
            <consortium name="DOE Joint Genome Institute"/>
            <person name="David A.S."/>
            <person name="May G."/>
            <person name="Haridas S."/>
            <person name="Lim J."/>
            <person name="Wang M."/>
            <person name="Labutti K."/>
            <person name="Lipzen A."/>
            <person name="Barry K."/>
            <person name="Grigoriev I.V."/>
        </authorList>
    </citation>
    <scope>NUCLEOTIDE SEQUENCE [LARGE SCALE GENOMIC DNA]</scope>
    <source>
        <strain evidence="3">J235TASD1</strain>
    </source>
</reference>
<dbReference type="InterPro" id="IPR038883">
    <property type="entry name" value="AN11006-like"/>
</dbReference>
<feature type="region of interest" description="Disordered" evidence="1">
    <location>
        <begin position="1"/>
        <end position="25"/>
    </location>
</feature>
<dbReference type="Proteomes" id="UP000070501">
    <property type="component" value="Unassembled WGS sequence"/>
</dbReference>
<feature type="compositionally biased region" description="Low complexity" evidence="1">
    <location>
        <begin position="338"/>
        <end position="349"/>
    </location>
</feature>
<dbReference type="EMBL" id="KQ964269">
    <property type="protein sequence ID" value="KXJ86242.1"/>
    <property type="molecule type" value="Genomic_DNA"/>
</dbReference>
<feature type="region of interest" description="Disordered" evidence="1">
    <location>
        <begin position="325"/>
        <end position="355"/>
    </location>
</feature>
<feature type="compositionally biased region" description="Polar residues" evidence="1">
    <location>
        <begin position="1"/>
        <end position="13"/>
    </location>
</feature>
<feature type="compositionally biased region" description="Basic and acidic residues" evidence="1">
    <location>
        <begin position="129"/>
        <end position="144"/>
    </location>
</feature>
<dbReference type="PANTHER" id="PTHR42085:SF2">
    <property type="entry name" value="F-BOX DOMAIN-CONTAINING PROTEIN"/>
    <property type="match status" value="1"/>
</dbReference>